<reference evidence="2 3" key="1">
    <citation type="submission" date="2014-12" db="EMBL/GenBank/DDBJ databases">
        <title>Draft genome sequences of 29 type strains of Enterococci.</title>
        <authorList>
            <person name="Zhong Z."/>
            <person name="Sun Z."/>
            <person name="Liu W."/>
            <person name="Zhang W."/>
            <person name="Zhang H."/>
        </authorList>
    </citation>
    <scope>NUCLEOTIDE SEQUENCE [LARGE SCALE GENOMIC DNA]</scope>
    <source>
        <strain evidence="2 3">DSM 17029</strain>
    </source>
</reference>
<keyword evidence="1" id="KW-0472">Membrane</keyword>
<protein>
    <submittedName>
        <fullName evidence="2">Membrane protein</fullName>
    </submittedName>
</protein>
<feature type="transmembrane region" description="Helical" evidence="1">
    <location>
        <begin position="7"/>
        <end position="30"/>
    </location>
</feature>
<feature type="transmembrane region" description="Helical" evidence="1">
    <location>
        <begin position="127"/>
        <end position="147"/>
    </location>
</feature>
<feature type="transmembrane region" description="Helical" evidence="1">
    <location>
        <begin position="83"/>
        <end position="107"/>
    </location>
</feature>
<evidence type="ECO:0000313" key="2">
    <source>
        <dbReference type="EMBL" id="OJG19775.1"/>
    </source>
</evidence>
<evidence type="ECO:0000313" key="3">
    <source>
        <dbReference type="Proteomes" id="UP000181884"/>
    </source>
</evidence>
<gene>
    <name evidence="2" type="ORF">RU97_GL000008</name>
</gene>
<keyword evidence="1" id="KW-1133">Transmembrane helix</keyword>
<organism evidence="2 3">
    <name type="scientific">Enterococcus canis</name>
    <dbReference type="NCBI Taxonomy" id="214095"/>
    <lineage>
        <taxon>Bacteria</taxon>
        <taxon>Bacillati</taxon>
        <taxon>Bacillota</taxon>
        <taxon>Bacilli</taxon>
        <taxon>Lactobacillales</taxon>
        <taxon>Enterococcaceae</taxon>
        <taxon>Enterococcus</taxon>
    </lineage>
</organism>
<comment type="caution">
    <text evidence="2">The sequence shown here is derived from an EMBL/GenBank/DDBJ whole genome shotgun (WGS) entry which is preliminary data.</text>
</comment>
<proteinExistence type="predicted"/>
<name>A0A1L8RJ88_9ENTE</name>
<keyword evidence="3" id="KW-1185">Reference proteome</keyword>
<dbReference type="Pfam" id="PF06197">
    <property type="entry name" value="DUF998"/>
    <property type="match status" value="1"/>
</dbReference>
<dbReference type="STRING" id="214095.RU97_GL000008"/>
<feature type="transmembrane region" description="Helical" evidence="1">
    <location>
        <begin position="192"/>
        <end position="209"/>
    </location>
</feature>
<dbReference type="EMBL" id="JXKH01000001">
    <property type="protein sequence ID" value="OJG19775.1"/>
    <property type="molecule type" value="Genomic_DNA"/>
</dbReference>
<dbReference type="Proteomes" id="UP000181884">
    <property type="component" value="Unassembled WGS sequence"/>
</dbReference>
<accession>A0A1L8RJ88</accession>
<sequence>MKFLKKYGAVFLILGALSDFLTPYGLGLFYPGMNQGTMVISIFGDVNSPVREAFKIWSVVSGILFVLAVPALYAFFRKIAPRFGWLPALCIALYGICDCMFTGLFSIDQEAASWTFSTWVHNIGSGVGYAGFLLFPAVVALVYQLVGKTREGRVYWLFLAASILTAILYGLARIPALAHTTVFSQLGLWQRVSFFFNYLPILYAGVHIYQARERL</sequence>
<dbReference type="RefSeq" id="WP_067391157.1">
    <property type="nucleotide sequence ID" value="NZ_JXKH01000001.1"/>
</dbReference>
<evidence type="ECO:0000256" key="1">
    <source>
        <dbReference type="SAM" id="Phobius"/>
    </source>
</evidence>
<dbReference type="InterPro" id="IPR009339">
    <property type="entry name" value="DUF998"/>
</dbReference>
<feature type="transmembrane region" description="Helical" evidence="1">
    <location>
        <begin position="56"/>
        <end position="76"/>
    </location>
</feature>
<feature type="transmembrane region" description="Helical" evidence="1">
    <location>
        <begin position="154"/>
        <end position="172"/>
    </location>
</feature>
<dbReference type="AlphaFoldDB" id="A0A1L8RJ88"/>
<keyword evidence="1" id="KW-0812">Transmembrane</keyword>